<feature type="non-terminal residue" evidence="1">
    <location>
        <position position="56"/>
    </location>
</feature>
<reference evidence="1" key="1">
    <citation type="submission" date="2018-05" db="EMBL/GenBank/DDBJ databases">
        <authorList>
            <person name="Lanie J.A."/>
            <person name="Ng W.-L."/>
            <person name="Kazmierczak K.M."/>
            <person name="Andrzejewski T.M."/>
            <person name="Davidsen T.M."/>
            <person name="Wayne K.J."/>
            <person name="Tettelin H."/>
            <person name="Glass J.I."/>
            <person name="Rusch D."/>
            <person name="Podicherti R."/>
            <person name="Tsui H.-C.T."/>
            <person name="Winkler M.E."/>
        </authorList>
    </citation>
    <scope>NUCLEOTIDE SEQUENCE</scope>
</reference>
<evidence type="ECO:0000313" key="1">
    <source>
        <dbReference type="EMBL" id="SVE26483.1"/>
    </source>
</evidence>
<proteinExistence type="predicted"/>
<accession>A0A383C334</accession>
<dbReference type="Gene3D" id="3.20.20.70">
    <property type="entry name" value="Aldolase class I"/>
    <property type="match status" value="1"/>
</dbReference>
<protein>
    <recommendedName>
        <fullName evidence="2">Radical SAM core domain-containing protein</fullName>
    </recommendedName>
</protein>
<dbReference type="InterPro" id="IPR013785">
    <property type="entry name" value="Aldolase_TIM"/>
</dbReference>
<dbReference type="AlphaFoldDB" id="A0A383C334"/>
<sequence length="56" mass="6443">MSKSDMDTAIKYMLKTKSNHVTMEFQGGEPLLSFDKIKYGVKKAVKLNKKYNKNIT</sequence>
<name>A0A383C334_9ZZZZ</name>
<dbReference type="EMBL" id="UINC01205348">
    <property type="protein sequence ID" value="SVE26483.1"/>
    <property type="molecule type" value="Genomic_DNA"/>
</dbReference>
<evidence type="ECO:0008006" key="2">
    <source>
        <dbReference type="Google" id="ProtNLM"/>
    </source>
</evidence>
<gene>
    <name evidence="1" type="ORF">METZ01_LOCUS479337</name>
</gene>
<organism evidence="1">
    <name type="scientific">marine metagenome</name>
    <dbReference type="NCBI Taxonomy" id="408172"/>
    <lineage>
        <taxon>unclassified sequences</taxon>
        <taxon>metagenomes</taxon>
        <taxon>ecological metagenomes</taxon>
    </lineage>
</organism>